<evidence type="ECO:0000313" key="4">
    <source>
        <dbReference type="Proteomes" id="UP000076021"/>
    </source>
</evidence>
<name>A0A143HAG9_9BACL</name>
<dbReference type="KEGG" id="rst:ATY39_04135"/>
<evidence type="ECO:0000259" key="2">
    <source>
        <dbReference type="Pfam" id="PF13649"/>
    </source>
</evidence>
<dbReference type="Pfam" id="PF13649">
    <property type="entry name" value="Methyltransf_25"/>
    <property type="match status" value="1"/>
</dbReference>
<accession>A0A143HAG9</accession>
<dbReference type="Gene3D" id="3.40.50.150">
    <property type="entry name" value="Vaccinia Virus protein VP39"/>
    <property type="match status" value="1"/>
</dbReference>
<dbReference type="PANTHER" id="PTHR43861">
    <property type="entry name" value="TRANS-ACONITATE 2-METHYLTRANSFERASE-RELATED"/>
    <property type="match status" value="1"/>
</dbReference>
<dbReference type="AlphaFoldDB" id="A0A143HAG9"/>
<dbReference type="GO" id="GO:0032259">
    <property type="term" value="P:methylation"/>
    <property type="evidence" value="ECO:0007669"/>
    <property type="project" value="UniProtKB-KW"/>
</dbReference>
<evidence type="ECO:0000256" key="1">
    <source>
        <dbReference type="ARBA" id="ARBA00022679"/>
    </source>
</evidence>
<dbReference type="InterPro" id="IPR041698">
    <property type="entry name" value="Methyltransf_25"/>
</dbReference>
<reference evidence="4" key="2">
    <citation type="submission" date="2016-03" db="EMBL/GenBank/DDBJ databases">
        <authorList>
            <person name="Ploux O."/>
        </authorList>
    </citation>
    <scope>NUCLEOTIDE SEQUENCE [LARGE SCALE GENOMIC DNA]</scope>
    <source>
        <strain evidence="4">PP9</strain>
    </source>
</reference>
<dbReference type="GO" id="GO:0008168">
    <property type="term" value="F:methyltransferase activity"/>
    <property type="evidence" value="ECO:0007669"/>
    <property type="project" value="UniProtKB-KW"/>
</dbReference>
<dbReference type="CDD" id="cd02440">
    <property type="entry name" value="AdoMet_MTases"/>
    <property type="match status" value="1"/>
</dbReference>
<dbReference type="RefSeq" id="WP_066786242.1">
    <property type="nucleotide sequence ID" value="NZ_CP014806.1"/>
</dbReference>
<organism evidence="3 4">
    <name type="scientific">Rummeliibacillus stabekisii</name>
    <dbReference type="NCBI Taxonomy" id="241244"/>
    <lineage>
        <taxon>Bacteria</taxon>
        <taxon>Bacillati</taxon>
        <taxon>Bacillota</taxon>
        <taxon>Bacilli</taxon>
        <taxon>Bacillales</taxon>
        <taxon>Caryophanaceae</taxon>
        <taxon>Rummeliibacillus</taxon>
    </lineage>
</organism>
<reference evidence="3 4" key="1">
    <citation type="journal article" date="2016" name="Genome Announc.">
        <title>Whole-Genome Sequence of Rummeliibacillus stabekisii Strain PP9 Isolated from Antarctic Soil.</title>
        <authorList>
            <person name="da Mota F.F."/>
            <person name="Vollu R.E."/>
            <person name="Jurelevicius D."/>
            <person name="Seldin L."/>
        </authorList>
    </citation>
    <scope>NUCLEOTIDE SEQUENCE [LARGE SCALE GENOMIC DNA]</scope>
    <source>
        <strain evidence="3 4">PP9</strain>
    </source>
</reference>
<keyword evidence="1 3" id="KW-0808">Transferase</keyword>
<dbReference type="OrthoDB" id="9811589at2"/>
<protein>
    <submittedName>
        <fullName evidence="3">Methyltransferase</fullName>
    </submittedName>
</protein>
<dbReference type="EMBL" id="CP014806">
    <property type="protein sequence ID" value="AMW98702.1"/>
    <property type="molecule type" value="Genomic_DNA"/>
</dbReference>
<gene>
    <name evidence="3" type="ORF">ATY39_04135</name>
</gene>
<dbReference type="Gene3D" id="2.20.25.110">
    <property type="entry name" value="S-adenosyl-L-methionine-dependent methyltransferases"/>
    <property type="match status" value="1"/>
</dbReference>
<feature type="domain" description="Methyltransferase" evidence="2">
    <location>
        <begin position="40"/>
        <end position="134"/>
    </location>
</feature>
<dbReference type="InterPro" id="IPR029063">
    <property type="entry name" value="SAM-dependent_MTases_sf"/>
</dbReference>
<keyword evidence="4" id="KW-1185">Reference proteome</keyword>
<dbReference type="SUPFAM" id="SSF53335">
    <property type="entry name" value="S-adenosyl-L-methionine-dependent methyltransferases"/>
    <property type="match status" value="1"/>
</dbReference>
<keyword evidence="3" id="KW-0489">Methyltransferase</keyword>
<dbReference type="Proteomes" id="UP000076021">
    <property type="component" value="Chromosome"/>
</dbReference>
<evidence type="ECO:0000313" key="3">
    <source>
        <dbReference type="EMBL" id="AMW98702.1"/>
    </source>
</evidence>
<sequence length="245" mass="28251">MSSYSRFAQIYDGLMTDIPYDEYVNWVTSHASPASYPNLLDIGCGTGTMAAKFAALGYKVSGIDLSEDMLMVASQNFAEAGLDIPLYCMSMDELEGFNHLDVITIPIDSINYVLEEDAVRETLKRIYESLKSGGQLFFDVHSIYKMDELFMDSPFTYDDGEVSYLWMTEKGEEPHSVHHDIVFYSQLDNGYYERFEEFHTQRTFDVEMYKNMLKEAGFQDIFITADFAEKEPVEFSERIFFRAVK</sequence>
<proteinExistence type="predicted"/>
<dbReference type="STRING" id="241244.ATY39_04135"/>